<evidence type="ECO:0000313" key="3">
    <source>
        <dbReference type="Proteomes" id="UP001141434"/>
    </source>
</evidence>
<feature type="region of interest" description="Disordered" evidence="1">
    <location>
        <begin position="39"/>
        <end position="143"/>
    </location>
</feature>
<evidence type="ECO:0000313" key="2">
    <source>
        <dbReference type="EMBL" id="KAJ5091464.1"/>
    </source>
</evidence>
<proteinExistence type="predicted"/>
<feature type="compositionally biased region" description="Pro residues" evidence="1">
    <location>
        <begin position="86"/>
        <end position="102"/>
    </location>
</feature>
<dbReference type="Proteomes" id="UP001141434">
    <property type="component" value="Unassembled WGS sequence"/>
</dbReference>
<reference evidence="2" key="2">
    <citation type="journal article" date="2023" name="IMA Fungus">
        <title>Comparative genomic study of the Penicillium genus elucidates a diverse pangenome and 15 lateral gene transfer events.</title>
        <authorList>
            <person name="Petersen C."/>
            <person name="Sorensen T."/>
            <person name="Nielsen M.R."/>
            <person name="Sondergaard T.E."/>
            <person name="Sorensen J.L."/>
            <person name="Fitzpatrick D.A."/>
            <person name="Frisvad J.C."/>
            <person name="Nielsen K.L."/>
        </authorList>
    </citation>
    <scope>NUCLEOTIDE SEQUENCE</scope>
    <source>
        <strain evidence="2">IBT 34128</strain>
    </source>
</reference>
<protein>
    <submittedName>
        <fullName evidence="2">Uncharacterized protein</fullName>
    </submittedName>
</protein>
<dbReference type="GeneID" id="81396031"/>
<organism evidence="2 3">
    <name type="scientific">Penicillium alfredii</name>
    <dbReference type="NCBI Taxonomy" id="1506179"/>
    <lineage>
        <taxon>Eukaryota</taxon>
        <taxon>Fungi</taxon>
        <taxon>Dikarya</taxon>
        <taxon>Ascomycota</taxon>
        <taxon>Pezizomycotina</taxon>
        <taxon>Eurotiomycetes</taxon>
        <taxon>Eurotiomycetidae</taxon>
        <taxon>Eurotiales</taxon>
        <taxon>Aspergillaceae</taxon>
        <taxon>Penicillium</taxon>
    </lineage>
</organism>
<reference evidence="2" key="1">
    <citation type="submission" date="2022-11" db="EMBL/GenBank/DDBJ databases">
        <authorList>
            <person name="Petersen C."/>
        </authorList>
    </citation>
    <scope>NUCLEOTIDE SEQUENCE</scope>
    <source>
        <strain evidence="2">IBT 34128</strain>
    </source>
</reference>
<accession>A0A9W9F0S5</accession>
<gene>
    <name evidence="2" type="ORF">NUU61_006334</name>
</gene>
<keyword evidence="3" id="KW-1185">Reference proteome</keyword>
<feature type="region of interest" description="Disordered" evidence="1">
    <location>
        <begin position="1"/>
        <end position="23"/>
    </location>
</feature>
<evidence type="ECO:0000256" key="1">
    <source>
        <dbReference type="SAM" id="MobiDB-lite"/>
    </source>
</evidence>
<dbReference type="AlphaFoldDB" id="A0A9W9F0S5"/>
<sequence length="143" mass="15811">MAQSNSHTRTQDIQEDLPTRHHAEEVLASLHGLLTTIYNDCDHHSDTSQDQTVDHMAGAYSRPTTERMDTGPAHQDTSKDARHPQAPSPQHPNQPASTPYPPVQVWHTVASTHRGTDDPSRCGLMTGRVSTIDLTDNPHERAP</sequence>
<comment type="caution">
    <text evidence="2">The sequence shown here is derived from an EMBL/GenBank/DDBJ whole genome shotgun (WGS) entry which is preliminary data.</text>
</comment>
<name>A0A9W9F0S5_9EURO</name>
<dbReference type="EMBL" id="JAPMSZ010000009">
    <property type="protein sequence ID" value="KAJ5091464.1"/>
    <property type="molecule type" value="Genomic_DNA"/>
</dbReference>
<dbReference type="RefSeq" id="XP_056509662.1">
    <property type="nucleotide sequence ID" value="XM_056656862.1"/>
</dbReference>
<feature type="compositionally biased region" description="Basic and acidic residues" evidence="1">
    <location>
        <begin position="9"/>
        <end position="23"/>
    </location>
</feature>